<dbReference type="AlphaFoldDB" id="A0A085MEK5"/>
<keyword evidence="4" id="KW-1185">Reference proteome</keyword>
<feature type="compositionally biased region" description="Basic and acidic residues" evidence="1">
    <location>
        <begin position="46"/>
        <end position="60"/>
    </location>
</feature>
<accession>A0A085MEK5</accession>
<evidence type="ECO:0000313" key="4">
    <source>
        <dbReference type="Proteomes" id="UP000030764"/>
    </source>
</evidence>
<gene>
    <name evidence="2" type="ORF">M513_03399</name>
    <name evidence="3" type="ORF">M514_03399</name>
</gene>
<sequence>MSIMLRLLTRIEVTMEDLRDLPPSMRHETSPEAPATVDGRPAAPANDDHDDNKSGSDSKSDSSCSSDLYIPYPVLVSNRLR</sequence>
<evidence type="ECO:0000256" key="1">
    <source>
        <dbReference type="SAM" id="MobiDB-lite"/>
    </source>
</evidence>
<reference evidence="2 4" key="1">
    <citation type="journal article" date="2014" name="Nat. Genet.">
        <title>Genome and transcriptome of the porcine whipworm Trichuris suis.</title>
        <authorList>
            <person name="Jex A.R."/>
            <person name="Nejsum P."/>
            <person name="Schwarz E.M."/>
            <person name="Hu L."/>
            <person name="Young N.D."/>
            <person name="Hall R.S."/>
            <person name="Korhonen P.K."/>
            <person name="Liao S."/>
            <person name="Thamsborg S."/>
            <person name="Xia J."/>
            <person name="Xu P."/>
            <person name="Wang S."/>
            <person name="Scheerlinck J.P."/>
            <person name="Hofmann A."/>
            <person name="Sternberg P.W."/>
            <person name="Wang J."/>
            <person name="Gasser R.B."/>
        </authorList>
    </citation>
    <scope>NUCLEOTIDE SEQUENCE [LARGE SCALE GENOMIC DNA]</scope>
    <source>
        <strain evidence="3">DCEP-RM93F</strain>
        <strain evidence="2">DCEP-RM93M</strain>
    </source>
</reference>
<dbReference type="EMBL" id="KL363198">
    <property type="protein sequence ID" value="KFD55651.1"/>
    <property type="molecule type" value="Genomic_DNA"/>
</dbReference>
<protein>
    <submittedName>
        <fullName evidence="2">Uncharacterized protein</fullName>
    </submittedName>
</protein>
<feature type="region of interest" description="Disordered" evidence="1">
    <location>
        <begin position="18"/>
        <end position="68"/>
    </location>
</feature>
<dbReference type="EMBL" id="KL367508">
    <property type="protein sequence ID" value="KFD68065.1"/>
    <property type="molecule type" value="Genomic_DNA"/>
</dbReference>
<proteinExistence type="predicted"/>
<name>A0A085MEK5_9BILA</name>
<evidence type="ECO:0000313" key="2">
    <source>
        <dbReference type="EMBL" id="KFD55651.1"/>
    </source>
</evidence>
<organism evidence="2 4">
    <name type="scientific">Trichuris suis</name>
    <name type="common">pig whipworm</name>
    <dbReference type="NCBI Taxonomy" id="68888"/>
    <lineage>
        <taxon>Eukaryota</taxon>
        <taxon>Metazoa</taxon>
        <taxon>Ecdysozoa</taxon>
        <taxon>Nematoda</taxon>
        <taxon>Enoplea</taxon>
        <taxon>Dorylaimia</taxon>
        <taxon>Trichinellida</taxon>
        <taxon>Trichuridae</taxon>
        <taxon>Trichuris</taxon>
    </lineage>
</organism>
<evidence type="ECO:0000313" key="3">
    <source>
        <dbReference type="EMBL" id="KFD68065.1"/>
    </source>
</evidence>
<dbReference type="Proteomes" id="UP000030764">
    <property type="component" value="Unassembled WGS sequence"/>
</dbReference>
<dbReference type="Proteomes" id="UP000030758">
    <property type="component" value="Unassembled WGS sequence"/>
</dbReference>
<feature type="compositionally biased region" description="Basic and acidic residues" evidence="1">
    <location>
        <begin position="18"/>
        <end position="30"/>
    </location>
</feature>